<name>A0A834XY77_APHGI</name>
<dbReference type="GO" id="GO:0005737">
    <property type="term" value="C:cytoplasm"/>
    <property type="evidence" value="ECO:0007669"/>
    <property type="project" value="TreeGrafter"/>
</dbReference>
<dbReference type="PANTHER" id="PTHR11923">
    <property type="entry name" value="SCAVENGER RECEPTOR CLASS B TYPE-1 SR-B1"/>
    <property type="match status" value="1"/>
</dbReference>
<dbReference type="PANTHER" id="PTHR11923:SF50">
    <property type="entry name" value="GH19047P"/>
    <property type="match status" value="1"/>
</dbReference>
<evidence type="ECO:0000256" key="6">
    <source>
        <dbReference type="ARBA" id="ARBA00023136"/>
    </source>
</evidence>
<dbReference type="PRINTS" id="PR01609">
    <property type="entry name" value="CD36FAMILY"/>
</dbReference>
<evidence type="ECO:0000256" key="2">
    <source>
        <dbReference type="ARBA" id="ARBA00010532"/>
    </source>
</evidence>
<evidence type="ECO:0000256" key="5">
    <source>
        <dbReference type="ARBA" id="ARBA00022989"/>
    </source>
</evidence>
<dbReference type="GO" id="GO:0005886">
    <property type="term" value="C:plasma membrane"/>
    <property type="evidence" value="ECO:0007669"/>
    <property type="project" value="UniProtKB-SubCell"/>
</dbReference>
<dbReference type="EMBL" id="JACMRX010000002">
    <property type="protein sequence ID" value="KAF7994677.1"/>
    <property type="molecule type" value="Genomic_DNA"/>
</dbReference>
<comment type="subcellular location">
    <subcellularLocation>
        <location evidence="1">Cell membrane</location>
    </subcellularLocation>
</comment>
<feature type="transmembrane region" description="Helical" evidence="8">
    <location>
        <begin position="24"/>
        <end position="44"/>
    </location>
</feature>
<accession>A0A834XY77</accession>
<evidence type="ECO:0000256" key="4">
    <source>
        <dbReference type="ARBA" id="ARBA00022692"/>
    </source>
</evidence>
<feature type="transmembrane region" description="Helical" evidence="8">
    <location>
        <begin position="475"/>
        <end position="496"/>
    </location>
</feature>
<keyword evidence="7" id="KW-0325">Glycoprotein</keyword>
<comment type="similarity">
    <text evidence="2">Belongs to the CD36 family.</text>
</comment>
<dbReference type="Pfam" id="PF01130">
    <property type="entry name" value="CD36"/>
    <property type="match status" value="1"/>
</dbReference>
<proteinExistence type="inferred from homology"/>
<gene>
    <name evidence="9" type="ORF">HCN44_004149</name>
</gene>
<comment type="caution">
    <text evidence="9">The sequence shown here is derived from an EMBL/GenBank/DDBJ whole genome shotgun (WGS) entry which is preliminary data.</text>
</comment>
<evidence type="ECO:0000256" key="7">
    <source>
        <dbReference type="ARBA" id="ARBA00023180"/>
    </source>
</evidence>
<evidence type="ECO:0000313" key="10">
    <source>
        <dbReference type="Proteomes" id="UP000639338"/>
    </source>
</evidence>
<reference evidence="9 10" key="1">
    <citation type="submission" date="2020-08" db="EMBL/GenBank/DDBJ databases">
        <title>Aphidius gifuensis genome sequencing and assembly.</title>
        <authorList>
            <person name="Du Z."/>
        </authorList>
    </citation>
    <scope>NUCLEOTIDE SEQUENCE [LARGE SCALE GENOMIC DNA]</scope>
    <source>
        <strain evidence="9">YNYX2018</strain>
        <tissue evidence="9">Adults</tissue>
    </source>
</reference>
<protein>
    <recommendedName>
        <fullName evidence="11">Ionotropic receptor</fullName>
    </recommendedName>
</protein>
<dbReference type="Proteomes" id="UP000639338">
    <property type="component" value="Unassembled WGS sequence"/>
</dbReference>
<evidence type="ECO:0000256" key="3">
    <source>
        <dbReference type="ARBA" id="ARBA00022475"/>
    </source>
</evidence>
<evidence type="ECO:0000256" key="8">
    <source>
        <dbReference type="SAM" id="Phobius"/>
    </source>
</evidence>
<keyword evidence="6 8" id="KW-0472">Membrane</keyword>
<dbReference type="GO" id="GO:0005044">
    <property type="term" value="F:scavenger receptor activity"/>
    <property type="evidence" value="ECO:0007669"/>
    <property type="project" value="TreeGrafter"/>
</dbReference>
<sequence length="530" mass="59717">MTQSITTNQKPMSIVRQSFCSKKYLTATLTTILFSSIVTFIIFWCTDVLQSSLISKLVVSNNTPMFEWWSKPPVRALYKIKIFNYTNVEDFESGKANKLKVEEVGPYIYRETVTRIDKKFYPNGTISFREKRNFQWEGGSPDDEIVTVPSVPLISAIAMARDQPFYIQMALTSAISFLDTIKLKSTGPFVNVHAGGLLWGYDDNLFNAAKPFIKLQKNIPFDKFGLLAYKNGISEHSLTMNTGQDDHKKLGLIERVGGNSNRHVWNDDECDQVYGTEGYMFPPNMYDDPNSTLDIYSVEMCRTLRLKRNGNGKSFDIPTLKFSPPADTFTSTPIKNSCFCPISNNESEKKTSCPPAGIFNGSACTFGLPIVSSFPHFLNGDPMLRENIDGLNPSSELHETHIEVHPRVGILIGGSSKIQINIEARRAASVPFLGKIKDGQILPLIWIEVTVDKIPEPILSLMWHAYFTITIAEIIIKWISVLGVIIPTFIMINIFIKNRKYHDFADKKNITRQNKFLDGSIKKIQDGSGV</sequence>
<keyword evidence="5 8" id="KW-1133">Transmembrane helix</keyword>
<evidence type="ECO:0000313" key="9">
    <source>
        <dbReference type="EMBL" id="KAF7994677.1"/>
    </source>
</evidence>
<dbReference type="AlphaFoldDB" id="A0A834XY77"/>
<keyword evidence="3" id="KW-1003">Cell membrane</keyword>
<keyword evidence="4 8" id="KW-0812">Transmembrane</keyword>
<dbReference type="OrthoDB" id="18585at2759"/>
<dbReference type="InterPro" id="IPR002159">
    <property type="entry name" value="CD36_fam"/>
</dbReference>
<evidence type="ECO:0008006" key="11">
    <source>
        <dbReference type="Google" id="ProtNLM"/>
    </source>
</evidence>
<keyword evidence="10" id="KW-1185">Reference proteome</keyword>
<evidence type="ECO:0000256" key="1">
    <source>
        <dbReference type="ARBA" id="ARBA00004236"/>
    </source>
</evidence>
<organism evidence="9 10">
    <name type="scientific">Aphidius gifuensis</name>
    <name type="common">Parasitoid wasp</name>
    <dbReference type="NCBI Taxonomy" id="684658"/>
    <lineage>
        <taxon>Eukaryota</taxon>
        <taxon>Metazoa</taxon>
        <taxon>Ecdysozoa</taxon>
        <taxon>Arthropoda</taxon>
        <taxon>Hexapoda</taxon>
        <taxon>Insecta</taxon>
        <taxon>Pterygota</taxon>
        <taxon>Neoptera</taxon>
        <taxon>Endopterygota</taxon>
        <taxon>Hymenoptera</taxon>
        <taxon>Apocrita</taxon>
        <taxon>Ichneumonoidea</taxon>
        <taxon>Braconidae</taxon>
        <taxon>Aphidiinae</taxon>
        <taxon>Aphidius</taxon>
    </lineage>
</organism>